<feature type="transmembrane region" description="Helical" evidence="2">
    <location>
        <begin position="21"/>
        <end position="37"/>
    </location>
</feature>
<proteinExistence type="predicted"/>
<evidence type="ECO:0000313" key="4">
    <source>
        <dbReference type="Proteomes" id="UP000249915"/>
    </source>
</evidence>
<dbReference type="RefSeq" id="WP_211330163.1">
    <property type="nucleotide sequence ID" value="NZ_MASW01000001.1"/>
</dbReference>
<evidence type="ECO:0000256" key="2">
    <source>
        <dbReference type="SAM" id="Phobius"/>
    </source>
</evidence>
<dbReference type="Proteomes" id="UP000249915">
    <property type="component" value="Unassembled WGS sequence"/>
</dbReference>
<feature type="transmembrane region" description="Helical" evidence="2">
    <location>
        <begin position="152"/>
        <end position="171"/>
    </location>
</feature>
<dbReference type="EMBL" id="MASW01000001">
    <property type="protein sequence ID" value="PXY31032.1"/>
    <property type="molecule type" value="Genomic_DNA"/>
</dbReference>
<comment type="caution">
    <text evidence="3">The sequence shown here is derived from an EMBL/GenBank/DDBJ whole genome shotgun (WGS) entry which is preliminary data.</text>
</comment>
<feature type="transmembrane region" description="Helical" evidence="2">
    <location>
        <begin position="43"/>
        <end position="65"/>
    </location>
</feature>
<organism evidence="3 4">
    <name type="scientific">Prauserella muralis</name>
    <dbReference type="NCBI Taxonomy" id="588067"/>
    <lineage>
        <taxon>Bacteria</taxon>
        <taxon>Bacillati</taxon>
        <taxon>Actinomycetota</taxon>
        <taxon>Actinomycetes</taxon>
        <taxon>Pseudonocardiales</taxon>
        <taxon>Pseudonocardiaceae</taxon>
        <taxon>Prauserella</taxon>
    </lineage>
</organism>
<keyword evidence="2" id="KW-0812">Transmembrane</keyword>
<keyword evidence="2" id="KW-0472">Membrane</keyword>
<name>A0A2V4B925_9PSEU</name>
<keyword evidence="4" id="KW-1185">Reference proteome</keyword>
<dbReference type="AlphaFoldDB" id="A0A2V4B925"/>
<reference evidence="3 4" key="1">
    <citation type="submission" date="2016-07" db="EMBL/GenBank/DDBJ databases">
        <title>Draft genome sequence of Prauserella muralis DSM 45305, isolated from a mould-covered wall in an indoor environment.</title>
        <authorList>
            <person name="Ruckert C."/>
            <person name="Albersmeier A."/>
            <person name="Jiang C.-L."/>
            <person name="Jiang Y."/>
            <person name="Kalinowski J."/>
            <person name="Schneider O."/>
            <person name="Winkler A."/>
            <person name="Zotchev S.B."/>
        </authorList>
    </citation>
    <scope>NUCLEOTIDE SEQUENCE [LARGE SCALE GENOMIC DNA]</scope>
    <source>
        <strain evidence="3 4">DSM 45305</strain>
    </source>
</reference>
<feature type="compositionally biased region" description="Low complexity" evidence="1">
    <location>
        <begin position="244"/>
        <end position="261"/>
    </location>
</feature>
<keyword evidence="2" id="KW-1133">Transmembrane helix</keyword>
<feature type="compositionally biased region" description="Gly residues" evidence="1">
    <location>
        <begin position="263"/>
        <end position="276"/>
    </location>
</feature>
<evidence type="ECO:0000256" key="1">
    <source>
        <dbReference type="SAM" id="MobiDB-lite"/>
    </source>
</evidence>
<gene>
    <name evidence="3" type="ORF">BAY60_00995</name>
</gene>
<accession>A0A2V4B925</accession>
<protein>
    <submittedName>
        <fullName evidence="3">Uncharacterized protein</fullName>
    </submittedName>
</protein>
<sequence>MAEEKTKEKEDSSEKKSGLRPAQVIAAGLAAVTAAFLGSSLGVYGTVLGAGLISVVTTVGSELYLRSLETTKGATKKAKALASAITEARGWQTRVKPSASVADQPTVPTARLPMPGLGAGDAEAATVYLPKPGEEPEGENGKRQWWKRRWPLILATSAVGFVIAMALVTGIEGITGKSLSGGQGVTVGRLVSGSGNTGGTEDGNQNQTPPSDEQAPSETEEPTETAPTTEEQEPTSEEQEPTETSEPTTSAPTEEAPPTQEQGAGGEAGAGAGSDSGAGAQVTPDAVP</sequence>
<feature type="compositionally biased region" description="Polar residues" evidence="1">
    <location>
        <begin position="202"/>
        <end position="211"/>
    </location>
</feature>
<feature type="region of interest" description="Disordered" evidence="1">
    <location>
        <begin position="190"/>
        <end position="288"/>
    </location>
</feature>
<feature type="compositionally biased region" description="Acidic residues" evidence="1">
    <location>
        <begin position="230"/>
        <end position="243"/>
    </location>
</feature>
<evidence type="ECO:0000313" key="3">
    <source>
        <dbReference type="EMBL" id="PXY31032.1"/>
    </source>
</evidence>